<name>A0ABR3EY62_9AGAR</name>
<dbReference type="EMBL" id="JBAHYK010001476">
    <property type="protein sequence ID" value="KAL0567858.1"/>
    <property type="molecule type" value="Genomic_DNA"/>
</dbReference>
<gene>
    <name evidence="1" type="ORF">V5O48_014140</name>
</gene>
<keyword evidence="2" id="KW-1185">Reference proteome</keyword>
<comment type="caution">
    <text evidence="1">The sequence shown here is derived from an EMBL/GenBank/DDBJ whole genome shotgun (WGS) entry which is preliminary data.</text>
</comment>
<evidence type="ECO:0000313" key="1">
    <source>
        <dbReference type="EMBL" id="KAL0567858.1"/>
    </source>
</evidence>
<accession>A0ABR3EY62</accession>
<evidence type="ECO:0000313" key="2">
    <source>
        <dbReference type="Proteomes" id="UP001465976"/>
    </source>
</evidence>
<protein>
    <submittedName>
        <fullName evidence="1">Uncharacterized protein</fullName>
    </submittedName>
</protein>
<reference evidence="1 2" key="1">
    <citation type="submission" date="2024-02" db="EMBL/GenBank/DDBJ databases">
        <title>A draft genome for the cacao thread blight pathogen Marasmius crinis-equi.</title>
        <authorList>
            <person name="Cohen S.P."/>
            <person name="Baruah I.K."/>
            <person name="Amoako-Attah I."/>
            <person name="Bukari Y."/>
            <person name="Meinhardt L.W."/>
            <person name="Bailey B.A."/>
        </authorList>
    </citation>
    <scope>NUCLEOTIDE SEQUENCE [LARGE SCALE GENOMIC DNA]</scope>
    <source>
        <strain evidence="1 2">GH-76</strain>
    </source>
</reference>
<sequence length="284" mass="32538">MANLKDPYDYTPYTALDGQAAAHVEGGEYLVTSPNSHIIYKPLLGSRTITLRKDYHFGPDDPLLYPQPFISLRCHWAAIPRRPGDKADPLRKWWDEPPEWAFVEEGNSAIQGMGRWFPSYVADFARDCYIIHERVAAYYEPLKSRGMQGNSVVLALDCQLLQTLRHIEKLSVPRHVARQLWSFFQRWYLELVGALDWIELYKPVMDGQKAMSLSASRKAPAAMGAFTFSVADCEFLFRANLPFWYVRPSKHPLTKRLDSMVDPVTPESSNICMDDLDSPTRHVV</sequence>
<organism evidence="1 2">
    <name type="scientific">Marasmius crinis-equi</name>
    <dbReference type="NCBI Taxonomy" id="585013"/>
    <lineage>
        <taxon>Eukaryota</taxon>
        <taxon>Fungi</taxon>
        <taxon>Dikarya</taxon>
        <taxon>Basidiomycota</taxon>
        <taxon>Agaricomycotina</taxon>
        <taxon>Agaricomycetes</taxon>
        <taxon>Agaricomycetidae</taxon>
        <taxon>Agaricales</taxon>
        <taxon>Marasmiineae</taxon>
        <taxon>Marasmiaceae</taxon>
        <taxon>Marasmius</taxon>
    </lineage>
</organism>
<proteinExistence type="predicted"/>
<dbReference type="Proteomes" id="UP001465976">
    <property type="component" value="Unassembled WGS sequence"/>
</dbReference>